<comment type="caution">
    <text evidence="6">The sequence shown here is derived from an EMBL/GenBank/DDBJ whole genome shotgun (WGS) entry which is preliminary data.</text>
</comment>
<evidence type="ECO:0000256" key="1">
    <source>
        <dbReference type="ARBA" id="ARBA00004685"/>
    </source>
</evidence>
<reference evidence="6" key="1">
    <citation type="submission" date="2022-10" db="EMBL/GenBank/DDBJ databases">
        <title>Determination and structural analysis of whole genome sequence of Sarocladium strictum F4-1.</title>
        <authorList>
            <person name="Hu L."/>
            <person name="Jiang Y."/>
        </authorList>
    </citation>
    <scope>NUCLEOTIDE SEQUENCE</scope>
    <source>
        <strain evidence="6">F4-1</strain>
    </source>
</reference>
<dbReference type="Gene3D" id="3.40.50.720">
    <property type="entry name" value="NAD(P)-binding Rossmann-like Domain"/>
    <property type="match status" value="1"/>
</dbReference>
<dbReference type="PANTHER" id="PTHR43205:SF42">
    <property type="entry name" value="ALCOHOL DEHYDROGENASE, ZINC-CONTAINING (AFU_ORTHOLOGUE AFUA_7G04530)"/>
    <property type="match status" value="1"/>
</dbReference>
<keyword evidence="7" id="KW-1185">Reference proteome</keyword>
<dbReference type="InterPro" id="IPR036291">
    <property type="entry name" value="NAD(P)-bd_dom_sf"/>
</dbReference>
<evidence type="ECO:0000313" key="6">
    <source>
        <dbReference type="EMBL" id="KAK0384520.1"/>
    </source>
</evidence>
<dbReference type="InterPro" id="IPR013149">
    <property type="entry name" value="ADH-like_C"/>
</dbReference>
<dbReference type="SUPFAM" id="SSF50129">
    <property type="entry name" value="GroES-like"/>
    <property type="match status" value="1"/>
</dbReference>
<dbReference type="Proteomes" id="UP001175261">
    <property type="component" value="Unassembled WGS sequence"/>
</dbReference>
<accession>A0AA39GC02</accession>
<dbReference type="FunFam" id="3.40.50.720:FF:000121">
    <property type="entry name" value="Prostaglandin reductase 2"/>
    <property type="match status" value="1"/>
</dbReference>
<dbReference type="SMART" id="SM00829">
    <property type="entry name" value="PKS_ER"/>
    <property type="match status" value="1"/>
</dbReference>
<evidence type="ECO:0000313" key="7">
    <source>
        <dbReference type="Proteomes" id="UP001175261"/>
    </source>
</evidence>
<dbReference type="Pfam" id="PF16884">
    <property type="entry name" value="ADH_N_2"/>
    <property type="match status" value="1"/>
</dbReference>
<dbReference type="InterPro" id="IPR011032">
    <property type="entry name" value="GroES-like_sf"/>
</dbReference>
<keyword evidence="2" id="KW-0560">Oxidoreductase</keyword>
<evidence type="ECO:0000256" key="4">
    <source>
        <dbReference type="ARBA" id="ARBA00083301"/>
    </source>
</evidence>
<dbReference type="SUPFAM" id="SSF51735">
    <property type="entry name" value="NAD(P)-binding Rossmann-fold domains"/>
    <property type="match status" value="1"/>
</dbReference>
<dbReference type="Pfam" id="PF00107">
    <property type="entry name" value="ADH_zinc_N"/>
    <property type="match status" value="1"/>
</dbReference>
<dbReference type="AlphaFoldDB" id="A0AA39GC02"/>
<evidence type="ECO:0000259" key="5">
    <source>
        <dbReference type="SMART" id="SM00829"/>
    </source>
</evidence>
<dbReference type="CDD" id="cd05288">
    <property type="entry name" value="PGDH"/>
    <property type="match status" value="1"/>
</dbReference>
<organism evidence="6 7">
    <name type="scientific">Sarocladium strictum</name>
    <name type="common">Black bundle disease fungus</name>
    <name type="synonym">Acremonium strictum</name>
    <dbReference type="NCBI Taxonomy" id="5046"/>
    <lineage>
        <taxon>Eukaryota</taxon>
        <taxon>Fungi</taxon>
        <taxon>Dikarya</taxon>
        <taxon>Ascomycota</taxon>
        <taxon>Pezizomycotina</taxon>
        <taxon>Sordariomycetes</taxon>
        <taxon>Hypocreomycetidae</taxon>
        <taxon>Hypocreales</taxon>
        <taxon>Sarocladiaceae</taxon>
        <taxon>Sarocladium</taxon>
    </lineage>
</organism>
<comment type="pathway">
    <text evidence="1">Mycotoxin biosynthesis.</text>
</comment>
<feature type="domain" description="Enoyl reductase (ER)" evidence="5">
    <location>
        <begin position="22"/>
        <end position="337"/>
    </location>
</feature>
<protein>
    <recommendedName>
        <fullName evidence="3">Dehydrogenase FUB6</fullName>
    </recommendedName>
    <alternativeName>
        <fullName evidence="4">Fusaric acid biosynthesis protein 6</fullName>
    </alternativeName>
</protein>
<dbReference type="InterPro" id="IPR045010">
    <property type="entry name" value="MDR_fam"/>
</dbReference>
<evidence type="ECO:0000256" key="2">
    <source>
        <dbReference type="ARBA" id="ARBA00023002"/>
    </source>
</evidence>
<dbReference type="GO" id="GO:0016628">
    <property type="term" value="F:oxidoreductase activity, acting on the CH-CH group of donors, NAD or NADP as acceptor"/>
    <property type="evidence" value="ECO:0007669"/>
    <property type="project" value="InterPro"/>
</dbReference>
<dbReference type="PANTHER" id="PTHR43205">
    <property type="entry name" value="PROSTAGLANDIN REDUCTASE"/>
    <property type="match status" value="1"/>
</dbReference>
<evidence type="ECO:0000256" key="3">
    <source>
        <dbReference type="ARBA" id="ARBA00069006"/>
    </source>
</evidence>
<proteinExistence type="predicted"/>
<dbReference type="EMBL" id="JAPDFR010000008">
    <property type="protein sequence ID" value="KAK0384520.1"/>
    <property type="molecule type" value="Genomic_DNA"/>
</dbReference>
<gene>
    <name evidence="6" type="ORF">NLU13_8606</name>
</gene>
<dbReference type="Gene3D" id="3.90.180.10">
    <property type="entry name" value="Medium-chain alcohol dehydrogenases, catalytic domain"/>
    <property type="match status" value="1"/>
</dbReference>
<dbReference type="InterPro" id="IPR020843">
    <property type="entry name" value="ER"/>
</dbReference>
<sequence length="349" mass="38014">MGRDNLSIHLAERPKDDIVPGKTFSSKVTPAPTEADLKDGEILVEALYLALEPSMKVWMSTARSYMPPVGLGHVMRGAAACRVLASRNKHASVGDYVSAWCGWTQYAIVQDGRFEPASRYPGLQSPRDMLSTLGITGLTAWWGMTQIGDPKPGETVVVSGAAGATGSVAGQIAKIKGARVIGICGNDDKCRWLKDDLGFDVALNYKSKDFRKAFKEATKDYIDVYYDNVGGDILDMALARAKEHARFVECGVISQYNTSNPQGPKYFSNVVAMRIRMQGFIITDHTASWPKGRQELSKWIAEGKMKKSETIIKGGLEAAEGALIGLYNGVNQGKLMVEIKDESKTPAKL</sequence>
<dbReference type="InterPro" id="IPR041694">
    <property type="entry name" value="ADH_N_2"/>
</dbReference>
<name>A0AA39GC02_SARSR</name>